<keyword evidence="6" id="KW-1185">Reference proteome</keyword>
<dbReference type="InterPro" id="IPR015421">
    <property type="entry name" value="PyrdxlP-dep_Trfase_major"/>
</dbReference>
<dbReference type="OrthoDB" id="9810913at2"/>
<proteinExistence type="inferred from homology"/>
<evidence type="ECO:0000256" key="1">
    <source>
        <dbReference type="ARBA" id="ARBA00037999"/>
    </source>
</evidence>
<dbReference type="PANTHER" id="PTHR30244:SF34">
    <property type="entry name" value="DTDP-4-AMINO-4,6-DIDEOXYGALACTOSE TRANSAMINASE"/>
    <property type="match status" value="1"/>
</dbReference>
<dbReference type="Proteomes" id="UP000240042">
    <property type="component" value="Unassembled WGS sequence"/>
</dbReference>
<dbReference type="RefSeq" id="WP_092317149.1">
    <property type="nucleotide sequence ID" value="NZ_FOKY01000001.1"/>
</dbReference>
<protein>
    <submittedName>
        <fullName evidence="5">dTDP-4-amino-4,6-dideoxygalactose transaminase</fullName>
    </submittedName>
</protein>
<feature type="modified residue" description="N6-(pyridoxal phosphate)lysine" evidence="3">
    <location>
        <position position="192"/>
    </location>
</feature>
<dbReference type="GO" id="GO:0030170">
    <property type="term" value="F:pyridoxal phosphate binding"/>
    <property type="evidence" value="ECO:0007669"/>
    <property type="project" value="TreeGrafter"/>
</dbReference>
<dbReference type="InterPro" id="IPR015422">
    <property type="entry name" value="PyrdxlP-dep_Trfase_small"/>
</dbReference>
<dbReference type="GO" id="GO:0000271">
    <property type="term" value="P:polysaccharide biosynthetic process"/>
    <property type="evidence" value="ECO:0007669"/>
    <property type="project" value="TreeGrafter"/>
</dbReference>
<dbReference type="InterPro" id="IPR000653">
    <property type="entry name" value="DegT/StrS_aminotransferase"/>
</dbReference>
<name>A0A1I1CYV1_BREAD</name>
<evidence type="ECO:0000313" key="6">
    <source>
        <dbReference type="Proteomes" id="UP000240042"/>
    </source>
</evidence>
<dbReference type="PIRSF" id="PIRSF000390">
    <property type="entry name" value="PLP_StrS"/>
    <property type="match status" value="1"/>
</dbReference>
<dbReference type="SUPFAM" id="SSF53383">
    <property type="entry name" value="PLP-dependent transferases"/>
    <property type="match status" value="1"/>
</dbReference>
<dbReference type="GO" id="GO:0008483">
    <property type="term" value="F:transaminase activity"/>
    <property type="evidence" value="ECO:0007669"/>
    <property type="project" value="TreeGrafter"/>
</dbReference>
<dbReference type="AlphaFoldDB" id="A0A1I1CYV1"/>
<evidence type="ECO:0000256" key="4">
    <source>
        <dbReference type="RuleBase" id="RU004508"/>
    </source>
</evidence>
<evidence type="ECO:0000313" key="5">
    <source>
        <dbReference type="EMBL" id="SFB67929.1"/>
    </source>
</evidence>
<sequence>MKIEFAPPDLSEDDINAVVRVLRSGWITSGAVCNEFSSHLNNYLNARYTLLLNSATSGLFLALKAYGIGSGDEVITTPYTFAATANAIKHTGAKVVFADVGENSFFIDPESVAQKITQNTKAIIPVDFGGALPDYPKINALACAQKIQPVNRYQEALGRILVLTDSAHSLGALDQGRHDFADMRVFSFHAVKNLTTSEGGALSFYSFGDEQIDDEFYSMLKTYALHGQDRSAREKFLDGSWEYDIRMPGYKMNMPDITAALGLSQFRRYETNILPKRRQIFAAYFDYFKNKEQFMLPEFRPDHAAHLFPLRINGFDEYQRNRLMRYCFDCGVSVNVHYKPLTLMSAISFYDSEAYCPNSFSVYQNEISLPLHTLLTPEMVARVCGTVMEGICT</sequence>
<dbReference type="PANTHER" id="PTHR30244">
    <property type="entry name" value="TRANSAMINASE"/>
    <property type="match status" value="1"/>
</dbReference>
<dbReference type="InterPro" id="IPR015424">
    <property type="entry name" value="PyrdxlP-dep_Trfase"/>
</dbReference>
<dbReference type="Gene3D" id="3.40.640.10">
    <property type="entry name" value="Type I PLP-dependent aspartate aminotransferase-like (Major domain)"/>
    <property type="match status" value="1"/>
</dbReference>
<evidence type="ECO:0000256" key="3">
    <source>
        <dbReference type="PIRSR" id="PIRSR000390-2"/>
    </source>
</evidence>
<reference evidence="6" key="1">
    <citation type="submission" date="2016-10" db="EMBL/GenBank/DDBJ databases">
        <authorList>
            <person name="Varghese N."/>
            <person name="Submissions S."/>
        </authorList>
    </citation>
    <scope>NUCLEOTIDE SEQUENCE [LARGE SCALE GENOMIC DNA]</scope>
    <source>
        <strain evidence="6">ATCC 43811</strain>
    </source>
</reference>
<dbReference type="Gene3D" id="3.90.1150.10">
    <property type="entry name" value="Aspartate Aminotransferase, domain 1"/>
    <property type="match status" value="1"/>
</dbReference>
<evidence type="ECO:0000256" key="2">
    <source>
        <dbReference type="PIRSR" id="PIRSR000390-1"/>
    </source>
</evidence>
<keyword evidence="3 4" id="KW-0663">Pyridoxal phosphate</keyword>
<feature type="active site" description="Proton acceptor" evidence="2">
    <location>
        <position position="192"/>
    </location>
</feature>
<dbReference type="STRING" id="34097.SAMN02745150_00124"/>
<accession>A0A1I1CYV1</accession>
<dbReference type="CDD" id="cd00616">
    <property type="entry name" value="AHBA_syn"/>
    <property type="match status" value="1"/>
</dbReference>
<organism evidence="5 6">
    <name type="scientific">Brevinema andersonii</name>
    <dbReference type="NCBI Taxonomy" id="34097"/>
    <lineage>
        <taxon>Bacteria</taxon>
        <taxon>Pseudomonadati</taxon>
        <taxon>Spirochaetota</taxon>
        <taxon>Spirochaetia</taxon>
        <taxon>Brevinematales</taxon>
        <taxon>Brevinemataceae</taxon>
        <taxon>Brevinema</taxon>
    </lineage>
</organism>
<dbReference type="Pfam" id="PF01041">
    <property type="entry name" value="DegT_DnrJ_EryC1"/>
    <property type="match status" value="1"/>
</dbReference>
<comment type="similarity">
    <text evidence="1 4">Belongs to the DegT/DnrJ/EryC1 family.</text>
</comment>
<gene>
    <name evidence="5" type="ORF">SAMN02745150_00124</name>
</gene>
<dbReference type="EMBL" id="FOKY01000001">
    <property type="protein sequence ID" value="SFB67929.1"/>
    <property type="molecule type" value="Genomic_DNA"/>
</dbReference>